<dbReference type="RefSeq" id="WP_182601908.1">
    <property type="nucleotide sequence ID" value="NZ_JACIVD010000046.1"/>
</dbReference>
<dbReference type="SMART" id="SM00014">
    <property type="entry name" value="acidPPc"/>
    <property type="match status" value="1"/>
</dbReference>
<feature type="transmembrane region" description="Helical" evidence="1">
    <location>
        <begin position="177"/>
        <end position="195"/>
    </location>
</feature>
<dbReference type="EMBL" id="JACIVD010000046">
    <property type="protein sequence ID" value="MBB1122699.1"/>
    <property type="molecule type" value="Genomic_DNA"/>
</dbReference>
<keyword evidence="1" id="KW-1133">Transmembrane helix</keyword>
<gene>
    <name evidence="3" type="ORF">H5S41_01785</name>
</gene>
<evidence type="ECO:0000259" key="2">
    <source>
        <dbReference type="SMART" id="SM00014"/>
    </source>
</evidence>
<organism evidence="3 4">
    <name type="scientific">Limosilactobacillus albertensis</name>
    <dbReference type="NCBI Taxonomy" id="2759752"/>
    <lineage>
        <taxon>Bacteria</taxon>
        <taxon>Bacillati</taxon>
        <taxon>Bacillota</taxon>
        <taxon>Bacilli</taxon>
        <taxon>Lactobacillales</taxon>
        <taxon>Lactobacillaceae</taxon>
        <taxon>Limosilactobacillus</taxon>
    </lineage>
</organism>
<proteinExistence type="predicted"/>
<feature type="domain" description="Phosphatidic acid phosphatase type 2/haloperoxidase" evidence="2">
    <location>
        <begin position="88"/>
        <end position="196"/>
    </location>
</feature>
<evidence type="ECO:0000313" key="3">
    <source>
        <dbReference type="EMBL" id="MBB1122699.1"/>
    </source>
</evidence>
<keyword evidence="1" id="KW-0472">Membrane</keyword>
<dbReference type="InterPro" id="IPR000326">
    <property type="entry name" value="PAP2/HPO"/>
</dbReference>
<sequence length="212" mass="24450">MHKRMKIWLGVLCWILFGILLFNVLHKTSIIHSIDSVGFWLVKPVSQLKTKLLTELTFLGDPVTVGILTIGLMLLLWRHRRIADSVWYGMLQFIGYCLVILIKYSVIRPRPTSRLIAVGGYSFPSGHTFSTIILTFTLLAILVPKCKKKSQKILVILCGILWITIIMYSRVYLHAHYLTDVIGAFLLACGWWLLANSQRKTFFYWLQKPIKI</sequence>
<dbReference type="Proteomes" id="UP000547628">
    <property type="component" value="Unassembled WGS sequence"/>
</dbReference>
<dbReference type="SUPFAM" id="SSF48317">
    <property type="entry name" value="Acid phosphatase/Vanadium-dependent haloperoxidase"/>
    <property type="match status" value="1"/>
</dbReference>
<accession>A0A839H8D5</accession>
<feature type="transmembrane region" description="Helical" evidence="1">
    <location>
        <begin position="57"/>
        <end position="77"/>
    </location>
</feature>
<feature type="transmembrane region" description="Helical" evidence="1">
    <location>
        <begin position="153"/>
        <end position="171"/>
    </location>
</feature>
<dbReference type="InterPro" id="IPR036938">
    <property type="entry name" value="PAP2/HPO_sf"/>
</dbReference>
<dbReference type="CDD" id="cd03392">
    <property type="entry name" value="PAP2_like_2"/>
    <property type="match status" value="1"/>
</dbReference>
<evidence type="ECO:0000313" key="4">
    <source>
        <dbReference type="Proteomes" id="UP000547628"/>
    </source>
</evidence>
<keyword evidence="1" id="KW-0812">Transmembrane</keyword>
<evidence type="ECO:0000256" key="1">
    <source>
        <dbReference type="SAM" id="Phobius"/>
    </source>
</evidence>
<dbReference type="AlphaFoldDB" id="A0A839H8D5"/>
<name>A0A839H8D5_9LACO</name>
<protein>
    <submittedName>
        <fullName evidence="3">Phosphatase PAP2 family protein</fullName>
    </submittedName>
</protein>
<dbReference type="Gene3D" id="1.20.144.10">
    <property type="entry name" value="Phosphatidic acid phosphatase type 2/haloperoxidase"/>
    <property type="match status" value="1"/>
</dbReference>
<dbReference type="PANTHER" id="PTHR14969">
    <property type="entry name" value="SPHINGOSINE-1-PHOSPHATE PHOSPHOHYDROLASE"/>
    <property type="match status" value="1"/>
</dbReference>
<feature type="transmembrane region" description="Helical" evidence="1">
    <location>
        <begin position="127"/>
        <end position="146"/>
    </location>
</feature>
<feature type="transmembrane region" description="Helical" evidence="1">
    <location>
        <begin position="86"/>
        <end position="107"/>
    </location>
</feature>
<comment type="caution">
    <text evidence="3">The sequence shown here is derived from an EMBL/GenBank/DDBJ whole genome shotgun (WGS) entry which is preliminary data.</text>
</comment>
<dbReference type="PANTHER" id="PTHR14969:SF13">
    <property type="entry name" value="AT30094P"/>
    <property type="match status" value="1"/>
</dbReference>
<reference evidence="3 4" key="1">
    <citation type="submission" date="2020-07" db="EMBL/GenBank/DDBJ databases">
        <title>Description of Limosilactobacillus balticus sp. nov., Limosilactobacillus agrestis sp. nov., Limosilactobacillus albertensis sp. nov., Limosilactobacillus rudii sp. nov., Limosilactobacillus fastidiosus sp. nov., five novel Limosilactobacillus species isolated from the vertebrate gastrointestinal tract, and proposal of 6 subspecies of Limosilactobacillus reuteri adapted to the gastrointestinal tract of specific vertebrate hosts.</title>
        <authorList>
            <person name="Li F."/>
            <person name="Cheng C."/>
            <person name="Zheng J."/>
            <person name="Quevedo R.M."/>
            <person name="Li J."/>
            <person name="Roos S."/>
            <person name="Gaenzle M.G."/>
            <person name="Walter J."/>
        </authorList>
    </citation>
    <scope>NUCLEOTIDE SEQUENCE [LARGE SCALE GENOMIC DNA]</scope>
    <source>
        <strain evidence="3 4">Lr3000</strain>
    </source>
</reference>
<dbReference type="Pfam" id="PF01569">
    <property type="entry name" value="PAP2"/>
    <property type="match status" value="1"/>
</dbReference>